<dbReference type="EMBL" id="JACNFK010000011">
    <property type="protein sequence ID" value="MBC8518900.1"/>
    <property type="molecule type" value="Genomic_DNA"/>
</dbReference>
<dbReference type="PANTHER" id="PTHR43213:SF10">
    <property type="entry name" value="7-METHYL-GTP PYROPHOSPHATASE"/>
    <property type="match status" value="1"/>
</dbReference>
<feature type="site" description="Important for substrate specificity" evidence="9">
    <location>
        <position position="72"/>
    </location>
</feature>
<comment type="subcellular location">
    <subcellularLocation>
        <location evidence="1 9">Cytoplasm</location>
    </subcellularLocation>
</comment>
<evidence type="ECO:0000256" key="6">
    <source>
        <dbReference type="ARBA" id="ARBA00053369"/>
    </source>
</evidence>
<evidence type="ECO:0000256" key="3">
    <source>
        <dbReference type="ARBA" id="ARBA00022801"/>
    </source>
</evidence>
<comment type="similarity">
    <text evidence="7 9">Belongs to the Maf family. YceF subfamily.</text>
</comment>
<comment type="catalytic activity">
    <reaction evidence="5 9">
        <text>N(7)-methyl-GTP + H2O = N(7)-methyl-GMP + diphosphate + H(+)</text>
        <dbReference type="Rhea" id="RHEA:58744"/>
        <dbReference type="ChEBI" id="CHEBI:15377"/>
        <dbReference type="ChEBI" id="CHEBI:15378"/>
        <dbReference type="ChEBI" id="CHEBI:33019"/>
        <dbReference type="ChEBI" id="CHEBI:58285"/>
        <dbReference type="ChEBI" id="CHEBI:87133"/>
    </reaction>
</comment>
<keyword evidence="2 9" id="KW-0963">Cytoplasm</keyword>
<evidence type="ECO:0000256" key="7">
    <source>
        <dbReference type="ARBA" id="ARBA00060749"/>
    </source>
</evidence>
<keyword evidence="3 9" id="KW-0378">Hydrolase</keyword>
<comment type="cofactor">
    <cofactor evidence="9">
        <name>a divalent metal cation</name>
        <dbReference type="ChEBI" id="CHEBI:60240"/>
    </cofactor>
</comment>
<evidence type="ECO:0000256" key="8">
    <source>
        <dbReference type="ARBA" id="ARBA00068163"/>
    </source>
</evidence>
<accession>A0A8J6P3Y4</accession>
<feature type="site" description="Important for substrate specificity" evidence="9">
    <location>
        <position position="156"/>
    </location>
</feature>
<sequence>MLPLPLILGSSSPFRKELLSRLQLPFETFSPDIDESHIDGESPEQLVERLSIEKATEVAHHFPAHLIIGSDQVALNGTEILGKPGSFENAFQQLAAASGKSVHFLTGVTLLNSESGKSQTEVVPFTVHFRELDDNMIKRYLHAEEPYNCAGSFKSEGLGISLFKRLEGDDPSALMGLPLIRLVRMLEQQGATVP</sequence>
<comment type="function">
    <text evidence="6 9">Nucleoside triphosphate pyrophosphatase that hydrolyzes 7-methyl-GTP (m(7)GTP). May have a dual role in cell division arrest and in preventing the incorporation of modified nucleotides into cellular nucleic acids.</text>
</comment>
<protein>
    <recommendedName>
        <fullName evidence="8 9">7-methyl-GTP pyrophosphatase</fullName>
        <shortName evidence="9">m(7)GTP pyrophosphatase</shortName>
        <ecNumber evidence="9">3.6.1.-</ecNumber>
    </recommendedName>
</protein>
<dbReference type="AlphaFoldDB" id="A0A8J6P3Y4"/>
<dbReference type="CDD" id="cd00555">
    <property type="entry name" value="Maf"/>
    <property type="match status" value="1"/>
</dbReference>
<keyword evidence="4 9" id="KW-0546">Nucleotide metabolism</keyword>
<feature type="site" description="Important for substrate specificity" evidence="9">
    <location>
        <position position="14"/>
    </location>
</feature>
<evidence type="ECO:0000256" key="1">
    <source>
        <dbReference type="ARBA" id="ARBA00004496"/>
    </source>
</evidence>
<gene>
    <name evidence="10" type="primary">maf</name>
    <name evidence="10" type="ORF">H8D24_00640</name>
</gene>
<dbReference type="PANTHER" id="PTHR43213">
    <property type="entry name" value="BIFUNCTIONAL DTTP/UTP PYROPHOSPHATASE/METHYLTRANSFERASE PROTEIN-RELATED"/>
    <property type="match status" value="1"/>
</dbReference>
<dbReference type="InterPro" id="IPR003697">
    <property type="entry name" value="Maf-like"/>
</dbReference>
<evidence type="ECO:0000256" key="5">
    <source>
        <dbReference type="ARBA" id="ARBA00050213"/>
    </source>
</evidence>
<dbReference type="NCBIfam" id="TIGR00172">
    <property type="entry name" value="maf"/>
    <property type="match status" value="1"/>
</dbReference>
<name>A0A8J6P3Y4_9GAMM</name>
<evidence type="ECO:0000256" key="9">
    <source>
        <dbReference type="HAMAP-Rule" id="MF_00528"/>
    </source>
</evidence>
<dbReference type="HAMAP" id="MF_00528">
    <property type="entry name" value="Maf"/>
    <property type="match status" value="1"/>
</dbReference>
<proteinExistence type="inferred from homology"/>
<evidence type="ECO:0000256" key="4">
    <source>
        <dbReference type="ARBA" id="ARBA00023080"/>
    </source>
</evidence>
<feature type="active site" description="Proton acceptor" evidence="9">
    <location>
        <position position="71"/>
    </location>
</feature>
<evidence type="ECO:0000313" key="10">
    <source>
        <dbReference type="EMBL" id="MBC8518900.1"/>
    </source>
</evidence>
<dbReference type="GO" id="GO:0005737">
    <property type="term" value="C:cytoplasm"/>
    <property type="evidence" value="ECO:0007669"/>
    <property type="project" value="UniProtKB-SubCell"/>
</dbReference>
<dbReference type="FunFam" id="3.90.950.10:FF:000005">
    <property type="entry name" value="7-methyl-GTP pyrophosphatase"/>
    <property type="match status" value="1"/>
</dbReference>
<dbReference type="Gene3D" id="3.90.950.10">
    <property type="match status" value="1"/>
</dbReference>
<dbReference type="InterPro" id="IPR029001">
    <property type="entry name" value="ITPase-like_fam"/>
</dbReference>
<comment type="caution">
    <text evidence="9">Lacks conserved residue(s) required for the propagation of feature annotation.</text>
</comment>
<dbReference type="EC" id="3.6.1.-" evidence="9"/>
<comment type="caution">
    <text evidence="10">The sequence shown here is derived from an EMBL/GenBank/DDBJ whole genome shotgun (WGS) entry which is preliminary data.</text>
</comment>
<evidence type="ECO:0000313" key="11">
    <source>
        <dbReference type="Proteomes" id="UP000654401"/>
    </source>
</evidence>
<reference evidence="10 11" key="1">
    <citation type="submission" date="2020-08" db="EMBL/GenBank/DDBJ databases">
        <title>Bridging the membrane lipid divide: bacteria of the FCB group superphylum have the potential to synthesize archaeal ether lipids.</title>
        <authorList>
            <person name="Villanueva L."/>
            <person name="Von Meijenfeldt F.A.B."/>
            <person name="Westbye A.B."/>
            <person name="Yadav S."/>
            <person name="Hopmans E.C."/>
            <person name="Dutilh B.E."/>
            <person name="Sinninghe Damste J.S."/>
        </authorList>
    </citation>
    <scope>NUCLEOTIDE SEQUENCE [LARGE SCALE GENOMIC DNA]</scope>
    <source>
        <strain evidence="10">NIOZ-UU100</strain>
    </source>
</reference>
<dbReference type="GO" id="GO:0047429">
    <property type="term" value="F:nucleoside triphosphate diphosphatase activity"/>
    <property type="evidence" value="ECO:0007669"/>
    <property type="project" value="InterPro"/>
</dbReference>
<evidence type="ECO:0000256" key="2">
    <source>
        <dbReference type="ARBA" id="ARBA00022490"/>
    </source>
</evidence>
<dbReference type="Pfam" id="PF02545">
    <property type="entry name" value="Maf"/>
    <property type="match status" value="1"/>
</dbReference>
<organism evidence="10 11">
    <name type="scientific">Candidatus Thiopontia autotrophica</name>
    <dbReference type="NCBI Taxonomy" id="2841688"/>
    <lineage>
        <taxon>Bacteria</taxon>
        <taxon>Pseudomonadati</taxon>
        <taxon>Pseudomonadota</taxon>
        <taxon>Gammaproteobacteria</taxon>
        <taxon>Candidatus Thiopontia</taxon>
    </lineage>
</organism>
<dbReference type="PIRSF" id="PIRSF006305">
    <property type="entry name" value="Maf"/>
    <property type="match status" value="1"/>
</dbReference>
<dbReference type="Proteomes" id="UP000654401">
    <property type="component" value="Unassembled WGS sequence"/>
</dbReference>
<dbReference type="SUPFAM" id="SSF52972">
    <property type="entry name" value="ITPase-like"/>
    <property type="match status" value="1"/>
</dbReference>
<dbReference type="GO" id="GO:0009117">
    <property type="term" value="P:nucleotide metabolic process"/>
    <property type="evidence" value="ECO:0007669"/>
    <property type="project" value="UniProtKB-KW"/>
</dbReference>